<accession>A0A841R3D8</accession>
<comment type="caution">
    <text evidence="6">The sequence shown here is derived from an EMBL/GenBank/DDBJ whole genome shotgun (WGS) entry which is preliminary data.</text>
</comment>
<name>A0A841R3D8_9FIRM</name>
<sequence length="109" mass="12143">MGGLFKLLFRMYSAKKFLGYFGTLGRRAGFLRQAVVLFYCLRDSRTPNFVRLAILGALGYMITPGDLLPDFITGIGWLDDAAVVAGAMKIADKYIQPEHVMKAKKFFPG</sequence>
<dbReference type="AlphaFoldDB" id="A0A841R3D8"/>
<dbReference type="InterPro" id="IPR010652">
    <property type="entry name" value="DUF1232"/>
</dbReference>
<dbReference type="EMBL" id="JACHHI010000003">
    <property type="protein sequence ID" value="MBB6477647.1"/>
    <property type="molecule type" value="Genomic_DNA"/>
</dbReference>
<feature type="domain" description="DUF1232" evidence="5">
    <location>
        <begin position="51"/>
        <end position="85"/>
    </location>
</feature>
<evidence type="ECO:0000256" key="1">
    <source>
        <dbReference type="ARBA" id="ARBA00004127"/>
    </source>
</evidence>
<evidence type="ECO:0000256" key="2">
    <source>
        <dbReference type="ARBA" id="ARBA00022692"/>
    </source>
</evidence>
<organism evidence="6 7">
    <name type="scientific">Negativicoccus succinicivorans</name>
    <dbReference type="NCBI Taxonomy" id="620903"/>
    <lineage>
        <taxon>Bacteria</taxon>
        <taxon>Bacillati</taxon>
        <taxon>Bacillota</taxon>
        <taxon>Negativicutes</taxon>
        <taxon>Veillonellales</taxon>
        <taxon>Veillonellaceae</taxon>
        <taxon>Negativicoccus</taxon>
    </lineage>
</organism>
<evidence type="ECO:0000313" key="7">
    <source>
        <dbReference type="Proteomes" id="UP000591941"/>
    </source>
</evidence>
<evidence type="ECO:0000259" key="5">
    <source>
        <dbReference type="Pfam" id="PF06803"/>
    </source>
</evidence>
<proteinExistence type="predicted"/>
<reference evidence="6 7" key="1">
    <citation type="submission" date="2020-08" db="EMBL/GenBank/DDBJ databases">
        <title>Genomic Encyclopedia of Type Strains, Phase IV (KMG-IV): sequencing the most valuable type-strain genomes for metagenomic binning, comparative biology and taxonomic classification.</title>
        <authorList>
            <person name="Goeker M."/>
        </authorList>
    </citation>
    <scope>NUCLEOTIDE SEQUENCE [LARGE SCALE GENOMIC DNA]</scope>
    <source>
        <strain evidence="6 7">DSM 21255</strain>
    </source>
</reference>
<dbReference type="Pfam" id="PF06803">
    <property type="entry name" value="DUF1232"/>
    <property type="match status" value="1"/>
</dbReference>
<dbReference type="RefSeq" id="WP_024047921.1">
    <property type="nucleotide sequence ID" value="NZ_CAURBC010000006.1"/>
</dbReference>
<evidence type="ECO:0000256" key="3">
    <source>
        <dbReference type="ARBA" id="ARBA00022989"/>
    </source>
</evidence>
<comment type="subcellular location">
    <subcellularLocation>
        <location evidence="1">Endomembrane system</location>
        <topology evidence="1">Multi-pass membrane protein</topology>
    </subcellularLocation>
</comment>
<dbReference type="Proteomes" id="UP000591941">
    <property type="component" value="Unassembled WGS sequence"/>
</dbReference>
<evidence type="ECO:0000256" key="4">
    <source>
        <dbReference type="ARBA" id="ARBA00023136"/>
    </source>
</evidence>
<dbReference type="OrthoDB" id="9793277at2"/>
<evidence type="ECO:0000313" key="6">
    <source>
        <dbReference type="EMBL" id="MBB6477647.1"/>
    </source>
</evidence>
<keyword evidence="2" id="KW-0812">Transmembrane</keyword>
<keyword evidence="4" id="KW-0472">Membrane</keyword>
<keyword evidence="3" id="KW-1133">Transmembrane helix</keyword>
<keyword evidence="7" id="KW-1185">Reference proteome</keyword>
<dbReference type="GeneID" id="93485946"/>
<gene>
    <name evidence="6" type="ORF">HNR45_000680</name>
</gene>
<protein>
    <submittedName>
        <fullName evidence="6">Uncharacterized membrane protein YkvA (DUF1232 family)</fullName>
    </submittedName>
</protein>
<dbReference type="GO" id="GO:0012505">
    <property type="term" value="C:endomembrane system"/>
    <property type="evidence" value="ECO:0007669"/>
    <property type="project" value="UniProtKB-SubCell"/>
</dbReference>